<keyword evidence="5" id="KW-0862">Zinc</keyword>
<dbReference type="InterPro" id="IPR013083">
    <property type="entry name" value="Znf_RING/FYVE/PHD"/>
</dbReference>
<dbReference type="GO" id="GO:0005737">
    <property type="term" value="C:cytoplasm"/>
    <property type="evidence" value="ECO:0007669"/>
    <property type="project" value="TreeGrafter"/>
</dbReference>
<protein>
    <submittedName>
        <fullName evidence="10">Baculoviral IAP repeat-containing protein 2_Cc</fullName>
    </submittedName>
</protein>
<dbReference type="Pfam" id="PF13920">
    <property type="entry name" value="zf-C3HC4_3"/>
    <property type="match status" value="1"/>
</dbReference>
<feature type="transmembrane region" description="Helical" evidence="8">
    <location>
        <begin position="6"/>
        <end position="28"/>
    </location>
</feature>
<evidence type="ECO:0000313" key="11">
    <source>
        <dbReference type="Proteomes" id="UP000786811"/>
    </source>
</evidence>
<dbReference type="InterPro" id="IPR001841">
    <property type="entry name" value="Znf_RING"/>
</dbReference>
<dbReference type="GO" id="GO:0008270">
    <property type="term" value="F:zinc ion binding"/>
    <property type="evidence" value="ECO:0007669"/>
    <property type="project" value="UniProtKB-KW"/>
</dbReference>
<keyword evidence="11" id="KW-1185">Reference proteome</keyword>
<dbReference type="Gene3D" id="1.10.1170.10">
    <property type="entry name" value="Inhibitor Of Apoptosis Protein (2mihbC-IAP-1), Chain A"/>
    <property type="match status" value="2"/>
</dbReference>
<feature type="domain" description="RING-type" evidence="9">
    <location>
        <begin position="405"/>
        <end position="440"/>
    </location>
</feature>
<dbReference type="InterPro" id="IPR050784">
    <property type="entry name" value="IAP"/>
</dbReference>
<proteinExistence type="inferred from homology"/>
<evidence type="ECO:0000256" key="7">
    <source>
        <dbReference type="SAM" id="MobiDB-lite"/>
    </source>
</evidence>
<keyword evidence="3" id="KW-0479">Metal-binding</keyword>
<dbReference type="GO" id="GO:0031398">
    <property type="term" value="P:positive regulation of protein ubiquitination"/>
    <property type="evidence" value="ECO:0007669"/>
    <property type="project" value="TreeGrafter"/>
</dbReference>
<dbReference type="GO" id="GO:0043027">
    <property type="term" value="F:cysteine-type endopeptidase inhibitor activity involved in apoptotic process"/>
    <property type="evidence" value="ECO:0007669"/>
    <property type="project" value="TreeGrafter"/>
</dbReference>
<dbReference type="GO" id="GO:0051726">
    <property type="term" value="P:regulation of cell cycle"/>
    <property type="evidence" value="ECO:0007669"/>
    <property type="project" value="TreeGrafter"/>
</dbReference>
<sequence length="452" mass="51140">MFIVINIIIIFMYVYVLLLLVWSAVFCYKHLKKLKFKVSNLVIGTRNKLLSPAASFSSSSKMTDYIRNNLRENLHNLKSTANLRLPSIQPASQLPNNNNNNNNNNISSDEVDNREFPRADYRLESVRLQSYTSWPLSFMDPAKMAAAGFYYTGHNDDVKCFECGIVMREWVEGDNPMSDHQRWQSNCRFVRKLPCGNVPIGVDPSTVPSVSPRSRDVCGRYGDEFRPGASPDFRSGQTEFQFPSSAKLGSQNLAQPKGPAHPEFASYDARLKSFESWPKSMPQTKDQLADAGFYYTGTGDQTICYHCGGGLNDWEPKDDPWFQHAKWFKKCYYVLMVKGQDFIKSVIGQPVAPPSREETMQMNLSSYIEKLKPPMSVEKPEEEPEKKPEAEVKPVNKSADDARMCKICYNDVLGVVFLPCRHMVACTRCAASMTSCPVCREPVSMTVRAIIS</sequence>
<dbReference type="SMART" id="SM00184">
    <property type="entry name" value="RING"/>
    <property type="match status" value="1"/>
</dbReference>
<dbReference type="InterPro" id="IPR001370">
    <property type="entry name" value="BIR_rpt"/>
</dbReference>
<evidence type="ECO:0000313" key="10">
    <source>
        <dbReference type="EMBL" id="CAG5100993.1"/>
    </source>
</evidence>
<evidence type="ECO:0000256" key="5">
    <source>
        <dbReference type="ARBA" id="ARBA00022833"/>
    </source>
</evidence>
<keyword evidence="4 6" id="KW-0863">Zinc-finger</keyword>
<dbReference type="GO" id="GO:0006915">
    <property type="term" value="P:apoptotic process"/>
    <property type="evidence" value="ECO:0007669"/>
    <property type="project" value="UniProtKB-KW"/>
</dbReference>
<evidence type="ECO:0000256" key="1">
    <source>
        <dbReference type="ARBA" id="ARBA00006672"/>
    </source>
</evidence>
<dbReference type="FunFam" id="1.10.1170.10:FF:000002">
    <property type="entry name" value="Baculoviral IAP repeat containing 7"/>
    <property type="match status" value="1"/>
</dbReference>
<comment type="similarity">
    <text evidence="1">Belongs to the IAP family.</text>
</comment>
<dbReference type="SUPFAM" id="SSF57924">
    <property type="entry name" value="Inhibitor of apoptosis (IAP) repeat"/>
    <property type="match status" value="2"/>
</dbReference>
<dbReference type="PROSITE" id="PS01282">
    <property type="entry name" value="BIR_REPEAT_1"/>
    <property type="match status" value="1"/>
</dbReference>
<keyword evidence="8" id="KW-0812">Transmembrane</keyword>
<dbReference type="PANTHER" id="PTHR10044:SF174">
    <property type="entry name" value="DEATH-ASSOCIATED INHIBITOR OF APOPTOSIS 1"/>
    <property type="match status" value="1"/>
</dbReference>
<dbReference type="PANTHER" id="PTHR10044">
    <property type="entry name" value="INHIBITOR OF APOPTOSIS"/>
    <property type="match status" value="1"/>
</dbReference>
<dbReference type="GO" id="GO:0005634">
    <property type="term" value="C:nucleus"/>
    <property type="evidence" value="ECO:0007669"/>
    <property type="project" value="TreeGrafter"/>
</dbReference>
<dbReference type="Gene3D" id="3.30.40.10">
    <property type="entry name" value="Zinc/RING finger domain, C3HC4 (zinc finger)"/>
    <property type="match status" value="1"/>
</dbReference>
<evidence type="ECO:0000256" key="6">
    <source>
        <dbReference type="PROSITE-ProRule" id="PRU00175"/>
    </source>
</evidence>
<feature type="compositionally biased region" description="Basic and acidic residues" evidence="7">
    <location>
        <begin position="384"/>
        <end position="395"/>
    </location>
</feature>
<dbReference type="Pfam" id="PF00653">
    <property type="entry name" value="BIR"/>
    <property type="match status" value="2"/>
</dbReference>
<keyword evidence="2" id="KW-0053">Apoptosis</keyword>
<dbReference type="PROSITE" id="PS50089">
    <property type="entry name" value="ZF_RING_2"/>
    <property type="match status" value="1"/>
</dbReference>
<dbReference type="GO" id="GO:0061630">
    <property type="term" value="F:ubiquitin protein ligase activity"/>
    <property type="evidence" value="ECO:0007669"/>
    <property type="project" value="TreeGrafter"/>
</dbReference>
<dbReference type="SMART" id="SM00238">
    <property type="entry name" value="BIR"/>
    <property type="match status" value="2"/>
</dbReference>
<keyword evidence="8" id="KW-1133">Transmembrane helix</keyword>
<evidence type="ECO:0000259" key="9">
    <source>
        <dbReference type="PROSITE" id="PS50089"/>
    </source>
</evidence>
<evidence type="ECO:0000256" key="2">
    <source>
        <dbReference type="ARBA" id="ARBA00022703"/>
    </source>
</evidence>
<keyword evidence="8" id="KW-0472">Membrane</keyword>
<dbReference type="FunFam" id="1.10.1170.10:FF:000003">
    <property type="entry name" value="E3 ubiquitin-protein ligase XIAP"/>
    <property type="match status" value="1"/>
</dbReference>
<evidence type="ECO:0000256" key="3">
    <source>
        <dbReference type="ARBA" id="ARBA00022723"/>
    </source>
</evidence>
<dbReference type="EMBL" id="CAJNRD030001122">
    <property type="protein sequence ID" value="CAG5100993.1"/>
    <property type="molecule type" value="Genomic_DNA"/>
</dbReference>
<organism evidence="10 11">
    <name type="scientific">Cotesia congregata</name>
    <name type="common">Parasitoid wasp</name>
    <name type="synonym">Apanteles congregatus</name>
    <dbReference type="NCBI Taxonomy" id="51543"/>
    <lineage>
        <taxon>Eukaryota</taxon>
        <taxon>Metazoa</taxon>
        <taxon>Ecdysozoa</taxon>
        <taxon>Arthropoda</taxon>
        <taxon>Hexapoda</taxon>
        <taxon>Insecta</taxon>
        <taxon>Pterygota</taxon>
        <taxon>Neoptera</taxon>
        <taxon>Endopterygota</taxon>
        <taxon>Hymenoptera</taxon>
        <taxon>Apocrita</taxon>
        <taxon>Ichneumonoidea</taxon>
        <taxon>Braconidae</taxon>
        <taxon>Microgastrinae</taxon>
        <taxon>Cotesia</taxon>
    </lineage>
</organism>
<dbReference type="GO" id="GO:0043066">
    <property type="term" value="P:negative regulation of apoptotic process"/>
    <property type="evidence" value="ECO:0007669"/>
    <property type="project" value="TreeGrafter"/>
</dbReference>
<reference evidence="10" key="1">
    <citation type="submission" date="2021-04" db="EMBL/GenBank/DDBJ databases">
        <authorList>
            <person name="Chebbi M.A.C M."/>
        </authorList>
    </citation>
    <scope>NUCLEOTIDE SEQUENCE</scope>
</reference>
<dbReference type="OrthoDB" id="5855668at2759"/>
<name>A0A8J2HJS4_COTCN</name>
<accession>A0A8J2HJS4</accession>
<comment type="caution">
    <text evidence="10">The sequence shown here is derived from an EMBL/GenBank/DDBJ whole genome shotgun (WGS) entry which is preliminary data.</text>
</comment>
<feature type="compositionally biased region" description="Low complexity" evidence="7">
    <location>
        <begin position="96"/>
        <end position="105"/>
    </location>
</feature>
<gene>
    <name evidence="10" type="ORF">HICCMSTLAB_LOCUS10066</name>
</gene>
<evidence type="ECO:0000256" key="4">
    <source>
        <dbReference type="ARBA" id="ARBA00022771"/>
    </source>
</evidence>
<dbReference type="AlphaFoldDB" id="A0A8J2HJS4"/>
<dbReference type="CDD" id="cd00022">
    <property type="entry name" value="BIR"/>
    <property type="match status" value="2"/>
</dbReference>
<evidence type="ECO:0000256" key="8">
    <source>
        <dbReference type="SAM" id="Phobius"/>
    </source>
</evidence>
<dbReference type="PROSITE" id="PS50143">
    <property type="entry name" value="BIR_REPEAT_2"/>
    <property type="match status" value="2"/>
</dbReference>
<dbReference type="Proteomes" id="UP000786811">
    <property type="component" value="Unassembled WGS sequence"/>
</dbReference>
<feature type="region of interest" description="Disordered" evidence="7">
    <location>
        <begin position="89"/>
        <end position="111"/>
    </location>
</feature>
<feature type="region of interest" description="Disordered" evidence="7">
    <location>
        <begin position="373"/>
        <end position="395"/>
    </location>
</feature>